<evidence type="ECO:0000256" key="4">
    <source>
        <dbReference type="ARBA" id="ARBA00022516"/>
    </source>
</evidence>
<evidence type="ECO:0000256" key="10">
    <source>
        <dbReference type="ARBA" id="ARBA00022989"/>
    </source>
</evidence>
<dbReference type="Proteomes" id="UP000192997">
    <property type="component" value="Unassembled WGS sequence"/>
</dbReference>
<evidence type="ECO:0000256" key="12">
    <source>
        <dbReference type="ARBA" id="ARBA00023136"/>
    </source>
</evidence>
<evidence type="ECO:0000256" key="6">
    <source>
        <dbReference type="ARBA" id="ARBA00022692"/>
    </source>
</evidence>
<dbReference type="CDD" id="cd14265">
    <property type="entry name" value="UDPK_IM_like"/>
    <property type="match status" value="1"/>
</dbReference>
<dbReference type="Gene3D" id="1.10.287.3610">
    <property type="match status" value="1"/>
</dbReference>
<reference evidence="21" key="1">
    <citation type="submission" date="2017-04" db="EMBL/GenBank/DDBJ databases">
        <authorList>
            <person name="Abreu V.A."/>
            <person name="Popin R.V."/>
            <person name="Rigonato J."/>
            <person name="Andreote A.P."/>
            <person name="Schaker P.C."/>
            <person name="Hoff-Risseti C."/>
            <person name="Alvarenga D.O."/>
            <person name="Varani A.M."/>
            <person name="Fiore M.F."/>
        </authorList>
    </citation>
    <scope>NUCLEOTIDE SEQUENCE [LARGE SCALE GENOMIC DNA]</scope>
    <source>
        <strain evidence="21">CENA303</strain>
    </source>
</reference>
<evidence type="ECO:0000256" key="15">
    <source>
        <dbReference type="PIRSR" id="PIRSR600829-1"/>
    </source>
</evidence>
<evidence type="ECO:0000256" key="17">
    <source>
        <dbReference type="PIRSR" id="PIRSR600829-3"/>
    </source>
</evidence>
<keyword evidence="4" id="KW-0444">Lipid biosynthesis</keyword>
<accession>A0A1X4G521</accession>
<dbReference type="Pfam" id="PF01219">
    <property type="entry name" value="DAGK_prokar"/>
    <property type="match status" value="1"/>
</dbReference>
<dbReference type="InterPro" id="IPR000829">
    <property type="entry name" value="DAGK"/>
</dbReference>
<gene>
    <name evidence="20" type="ORF">B7O87_11015</name>
</gene>
<keyword evidence="14" id="KW-1208">Phospholipid metabolism</keyword>
<keyword evidence="8 20" id="KW-0418">Kinase</keyword>
<keyword evidence="18" id="KW-0479">Metal-binding</keyword>
<dbReference type="GO" id="GO:0005524">
    <property type="term" value="F:ATP binding"/>
    <property type="evidence" value="ECO:0007669"/>
    <property type="project" value="UniProtKB-KW"/>
</dbReference>
<feature type="binding site" evidence="16">
    <location>
        <position position="92"/>
    </location>
    <ligand>
        <name>substrate</name>
    </ligand>
</feature>
<dbReference type="GO" id="GO:0008654">
    <property type="term" value="P:phospholipid biosynthetic process"/>
    <property type="evidence" value="ECO:0007669"/>
    <property type="project" value="UniProtKB-KW"/>
</dbReference>
<keyword evidence="12 19" id="KW-0472">Membrane</keyword>
<dbReference type="InterPro" id="IPR033717">
    <property type="entry name" value="UDPK"/>
</dbReference>
<feature type="transmembrane region" description="Helical" evidence="19">
    <location>
        <begin position="54"/>
        <end position="73"/>
    </location>
</feature>
<protein>
    <submittedName>
        <fullName evidence="20">Diacylglycerol kinase</fullName>
    </submittedName>
</protein>
<keyword evidence="5" id="KW-0808">Transferase</keyword>
<keyword evidence="7 17" id="KW-0547">Nucleotide-binding</keyword>
<comment type="cofactor">
    <cofactor evidence="18">
        <name>Mg(2+)</name>
        <dbReference type="ChEBI" id="CHEBI:18420"/>
    </cofactor>
    <text evidence="18">Mn(2+), Zn(2+), Cd(2+) and Co(2+) support activity to lesser extents.</text>
</comment>
<dbReference type="PROSITE" id="PS01069">
    <property type="entry name" value="DAGK_PROKAR"/>
    <property type="match status" value="1"/>
</dbReference>
<keyword evidence="6 19" id="KW-0812">Transmembrane</keyword>
<sequence length="156" mass="17123">MFPKSSIPPTPPKRLPKIVSSEREFSWQIASNLLASFKYAWAGISYGFQTQRNFRIHVAACAFVIGLSIFLHLKPVEIAIISITSGLVLTLELVNTAIESLVDLTVKQTYHELAKVAKDCAAGAVLVSAMVSLIVATTLLLPPLLRLITTTFLLEW</sequence>
<evidence type="ECO:0000256" key="3">
    <source>
        <dbReference type="ARBA" id="ARBA00022475"/>
    </source>
</evidence>
<keyword evidence="18" id="KW-0460">Magnesium</keyword>
<evidence type="ECO:0000256" key="1">
    <source>
        <dbReference type="ARBA" id="ARBA00004651"/>
    </source>
</evidence>
<evidence type="ECO:0000256" key="8">
    <source>
        <dbReference type="ARBA" id="ARBA00022777"/>
    </source>
</evidence>
<evidence type="ECO:0000256" key="14">
    <source>
        <dbReference type="ARBA" id="ARBA00023264"/>
    </source>
</evidence>
<feature type="binding site" evidence="17">
    <location>
        <position position="99"/>
    </location>
    <ligand>
        <name>ATP</name>
        <dbReference type="ChEBI" id="CHEBI:30616"/>
    </ligand>
</feature>
<evidence type="ECO:0000256" key="5">
    <source>
        <dbReference type="ARBA" id="ARBA00022679"/>
    </source>
</evidence>
<proteinExistence type="inferred from homology"/>
<keyword evidence="10 19" id="KW-1133">Transmembrane helix</keyword>
<evidence type="ECO:0000256" key="18">
    <source>
        <dbReference type="PIRSR" id="PIRSR600829-4"/>
    </source>
</evidence>
<dbReference type="RefSeq" id="WP_009344670.1">
    <property type="nucleotide sequence ID" value="NZ_NBYN01000054.1"/>
</dbReference>
<feature type="binding site" evidence="18">
    <location>
        <position position="99"/>
    </location>
    <ligand>
        <name>a divalent metal cation</name>
        <dbReference type="ChEBI" id="CHEBI:60240"/>
    </ligand>
</feature>
<comment type="subcellular location">
    <subcellularLocation>
        <location evidence="1">Cell membrane</location>
        <topology evidence="1">Multi-pass membrane protein</topology>
    </subcellularLocation>
</comment>
<evidence type="ECO:0000313" key="20">
    <source>
        <dbReference type="EMBL" id="OSO89683.1"/>
    </source>
</evidence>
<feature type="transmembrane region" description="Helical" evidence="19">
    <location>
        <begin position="79"/>
        <end position="98"/>
    </location>
</feature>
<dbReference type="EMBL" id="NBYN01000054">
    <property type="protein sequence ID" value="OSO89683.1"/>
    <property type="molecule type" value="Genomic_DNA"/>
</dbReference>
<evidence type="ECO:0000256" key="2">
    <source>
        <dbReference type="ARBA" id="ARBA00005967"/>
    </source>
</evidence>
<evidence type="ECO:0000256" key="13">
    <source>
        <dbReference type="ARBA" id="ARBA00023209"/>
    </source>
</evidence>
<dbReference type="PANTHER" id="PTHR34299">
    <property type="entry name" value="DIACYLGLYCEROL KINASE"/>
    <property type="match status" value="1"/>
</dbReference>
<evidence type="ECO:0000256" key="7">
    <source>
        <dbReference type="ARBA" id="ARBA00022741"/>
    </source>
</evidence>
<comment type="similarity">
    <text evidence="2">Belongs to the bacterial diacylglycerol kinase family.</text>
</comment>
<dbReference type="InterPro" id="IPR036945">
    <property type="entry name" value="DAGK_sf"/>
</dbReference>
<feature type="active site" description="Proton acceptor" evidence="15">
    <location>
        <position position="92"/>
    </location>
</feature>
<feature type="binding site" evidence="17">
    <location>
        <position position="39"/>
    </location>
    <ligand>
        <name>ATP</name>
        <dbReference type="ChEBI" id="CHEBI:30616"/>
    </ligand>
</feature>
<keyword evidence="11" id="KW-0443">Lipid metabolism</keyword>
<feature type="transmembrane region" description="Helical" evidence="19">
    <location>
        <begin position="119"/>
        <end position="141"/>
    </location>
</feature>
<organism evidence="20 21">
    <name type="scientific">Cylindrospermopsis raciborskii CENA303</name>
    <dbReference type="NCBI Taxonomy" id="1170769"/>
    <lineage>
        <taxon>Bacteria</taxon>
        <taxon>Bacillati</taxon>
        <taxon>Cyanobacteriota</taxon>
        <taxon>Cyanophyceae</taxon>
        <taxon>Nostocales</taxon>
        <taxon>Aphanizomenonaceae</taxon>
        <taxon>Cylindrospermopsis</taxon>
    </lineage>
</organism>
<keyword evidence="3" id="KW-1003">Cell membrane</keyword>
<evidence type="ECO:0000256" key="19">
    <source>
        <dbReference type="SAM" id="Phobius"/>
    </source>
</evidence>
<feature type="binding site" evidence="17">
    <location>
        <begin position="118"/>
        <end position="119"/>
    </location>
    <ligand>
        <name>ATP</name>
        <dbReference type="ChEBI" id="CHEBI:30616"/>
    </ligand>
</feature>
<comment type="caution">
    <text evidence="20">The sequence shown here is derived from an EMBL/GenBank/DDBJ whole genome shotgun (WGS) entry which is preliminary data.</text>
</comment>
<dbReference type="AlphaFoldDB" id="A0A1X4G521"/>
<evidence type="ECO:0000256" key="9">
    <source>
        <dbReference type="ARBA" id="ARBA00022840"/>
    </source>
</evidence>
<keyword evidence="13" id="KW-0594">Phospholipid biosynthesis</keyword>
<keyword evidence="9 17" id="KW-0067">ATP-binding</keyword>
<dbReference type="PANTHER" id="PTHR34299:SF1">
    <property type="entry name" value="DIACYLGLYCEROL KINASE"/>
    <property type="match status" value="1"/>
</dbReference>
<dbReference type="GO" id="GO:0005886">
    <property type="term" value="C:plasma membrane"/>
    <property type="evidence" value="ECO:0007669"/>
    <property type="project" value="UniProtKB-SubCell"/>
</dbReference>
<dbReference type="GO" id="GO:0016301">
    <property type="term" value="F:kinase activity"/>
    <property type="evidence" value="ECO:0007669"/>
    <property type="project" value="UniProtKB-KW"/>
</dbReference>
<evidence type="ECO:0000313" key="21">
    <source>
        <dbReference type="Proteomes" id="UP000192997"/>
    </source>
</evidence>
<dbReference type="GO" id="GO:0046872">
    <property type="term" value="F:metal ion binding"/>
    <property type="evidence" value="ECO:0007669"/>
    <property type="project" value="UniProtKB-KW"/>
</dbReference>
<name>A0A1X4G521_9CYAN</name>
<evidence type="ECO:0000256" key="16">
    <source>
        <dbReference type="PIRSR" id="PIRSR600829-2"/>
    </source>
</evidence>
<evidence type="ECO:0000256" key="11">
    <source>
        <dbReference type="ARBA" id="ARBA00023098"/>
    </source>
</evidence>